<dbReference type="InterPro" id="IPR001544">
    <property type="entry name" value="Aminotrans_IV"/>
</dbReference>
<dbReference type="GO" id="GO:0008153">
    <property type="term" value="P:4-aminobenzoate biosynthetic process"/>
    <property type="evidence" value="ECO:0007669"/>
    <property type="project" value="UniProtKB-UniRule"/>
</dbReference>
<dbReference type="RefSeq" id="WP_082647947.1">
    <property type="nucleotide sequence ID" value="NZ_CP011129.1"/>
</dbReference>
<evidence type="ECO:0000256" key="10">
    <source>
        <dbReference type="NCBIfam" id="TIGR03461"/>
    </source>
</evidence>
<dbReference type="PANTHER" id="PTHR42743:SF2">
    <property type="entry name" value="AMINODEOXYCHORISMATE LYASE"/>
    <property type="match status" value="1"/>
</dbReference>
<accession>A0A0S2FDN1</accession>
<keyword evidence="4" id="KW-0663">Pyridoxal phosphate</keyword>
<dbReference type="SUPFAM" id="SSF56752">
    <property type="entry name" value="D-aminoacid aminotransferase-like PLP-dependent enzymes"/>
    <property type="match status" value="1"/>
</dbReference>
<dbReference type="eggNOG" id="COG0115">
    <property type="taxonomic scope" value="Bacteria"/>
</dbReference>
<dbReference type="PANTHER" id="PTHR42743">
    <property type="entry name" value="AMINO-ACID AMINOTRANSFERASE"/>
    <property type="match status" value="1"/>
</dbReference>
<dbReference type="STRING" id="84531.LA76x_3497"/>
<keyword evidence="5" id="KW-0289">Folate biosynthesis</keyword>
<evidence type="ECO:0000256" key="5">
    <source>
        <dbReference type="ARBA" id="ARBA00022909"/>
    </source>
</evidence>
<comment type="subunit">
    <text evidence="3">Homodimer.</text>
</comment>
<comment type="catalytic activity">
    <reaction evidence="9">
        <text>4-amino-4-deoxychorismate = 4-aminobenzoate + pyruvate + H(+)</text>
        <dbReference type="Rhea" id="RHEA:16201"/>
        <dbReference type="ChEBI" id="CHEBI:15361"/>
        <dbReference type="ChEBI" id="CHEBI:15378"/>
        <dbReference type="ChEBI" id="CHEBI:17836"/>
        <dbReference type="ChEBI" id="CHEBI:58406"/>
        <dbReference type="EC" id="4.1.3.38"/>
    </reaction>
</comment>
<dbReference type="Pfam" id="PF01063">
    <property type="entry name" value="Aminotran_4"/>
    <property type="match status" value="1"/>
</dbReference>
<dbReference type="InterPro" id="IPR043131">
    <property type="entry name" value="BCAT-like_N"/>
</dbReference>
<keyword evidence="12" id="KW-1185">Reference proteome</keyword>
<dbReference type="PATRIC" id="fig|84531.8.peg.3514"/>
<dbReference type="InterPro" id="IPR050571">
    <property type="entry name" value="Class-IV_PLP-Dep_Aminotrnsfr"/>
</dbReference>
<dbReference type="EMBL" id="CP011129">
    <property type="protein sequence ID" value="ALN81621.1"/>
    <property type="molecule type" value="Genomic_DNA"/>
</dbReference>
<dbReference type="InterPro" id="IPR036038">
    <property type="entry name" value="Aminotransferase-like"/>
</dbReference>
<comment type="pathway">
    <text evidence="7">Cofactor biosynthesis; tetrahydrofolate biosynthesis; 4-aminobenzoate from chorismate: step 2/2.</text>
</comment>
<dbReference type="AlphaFoldDB" id="A0A0S2FDN1"/>
<dbReference type="EC" id="4.1.3.38" evidence="8 10"/>
<dbReference type="Gene3D" id="3.30.470.10">
    <property type="match status" value="1"/>
</dbReference>
<dbReference type="InterPro" id="IPR017824">
    <property type="entry name" value="Aminodeoxychorismate_lyase_IV"/>
</dbReference>
<reference evidence="11 12" key="1">
    <citation type="journal article" date="2015" name="BMC Genomics">
        <title>Comparative genomics and metabolic profiling of the genus Lysobacter.</title>
        <authorList>
            <person name="de Bruijn I."/>
            <person name="Cheng X."/>
            <person name="de Jager V."/>
            <person name="Exposito R.G."/>
            <person name="Watrous J."/>
            <person name="Patel N."/>
            <person name="Postma J."/>
            <person name="Dorrestein P.C."/>
            <person name="Kobayashi D."/>
            <person name="Raaijmakers J.M."/>
        </authorList>
    </citation>
    <scope>NUCLEOTIDE SEQUENCE [LARGE SCALE GENOMIC DNA]</scope>
    <source>
        <strain evidence="11 12">76</strain>
    </source>
</reference>
<evidence type="ECO:0000256" key="4">
    <source>
        <dbReference type="ARBA" id="ARBA00022898"/>
    </source>
</evidence>
<evidence type="ECO:0000256" key="9">
    <source>
        <dbReference type="ARBA" id="ARBA00049529"/>
    </source>
</evidence>
<evidence type="ECO:0000256" key="6">
    <source>
        <dbReference type="ARBA" id="ARBA00023239"/>
    </source>
</evidence>
<dbReference type="KEGG" id="lab:LA76x_3497"/>
<evidence type="ECO:0000256" key="2">
    <source>
        <dbReference type="ARBA" id="ARBA00009320"/>
    </source>
</evidence>
<evidence type="ECO:0000256" key="1">
    <source>
        <dbReference type="ARBA" id="ARBA00001933"/>
    </source>
</evidence>
<evidence type="ECO:0000256" key="8">
    <source>
        <dbReference type="ARBA" id="ARBA00035676"/>
    </source>
</evidence>
<comment type="cofactor">
    <cofactor evidence="1">
        <name>pyridoxal 5'-phosphate</name>
        <dbReference type="ChEBI" id="CHEBI:597326"/>
    </cofactor>
</comment>
<evidence type="ECO:0000313" key="12">
    <source>
        <dbReference type="Proteomes" id="UP000060787"/>
    </source>
</evidence>
<dbReference type="Proteomes" id="UP000060787">
    <property type="component" value="Chromosome"/>
</dbReference>
<comment type="similarity">
    <text evidence="2">Belongs to the class-IV pyridoxal-phosphate-dependent aminotransferase family.</text>
</comment>
<dbReference type="InterPro" id="IPR043132">
    <property type="entry name" value="BCAT-like_C"/>
</dbReference>
<evidence type="ECO:0000256" key="3">
    <source>
        <dbReference type="ARBA" id="ARBA00011738"/>
    </source>
</evidence>
<sequence>MTTTASAAPANDARVFLGRRRVDALSPYDRGHAYGDGLFETLRAHRGELPWWDAHWARLVRGAQRLRLPLPDPAQVRSEASQLLEGLDAVLKLILTRGEGGRGYAPSAQAEPVWTISRHPLPPAPPAGGLSLRWCDLQLSEQPALAGLKHCNRLEHVLARAEWDDPAIDEGLLRDASGKVVCATAANLFVLQGDVWLTPPMDRSGVAGVCRQALMDLAEVRVQRLNADDVLGADAVFLCNAVRGILPVARLGERHWAPHPAIAGLRHRLGATHPAFVPSQD</sequence>
<protein>
    <recommendedName>
        <fullName evidence="8 10">Aminodeoxychorismate lyase</fullName>
        <ecNumber evidence="8 10">4.1.3.38</ecNumber>
    </recommendedName>
</protein>
<name>A0A0S2FDN1_LYSAN</name>
<dbReference type="GO" id="GO:0046656">
    <property type="term" value="P:folic acid biosynthetic process"/>
    <property type="evidence" value="ECO:0007669"/>
    <property type="project" value="UniProtKB-KW"/>
</dbReference>
<dbReference type="Gene3D" id="3.20.10.10">
    <property type="entry name" value="D-amino Acid Aminotransferase, subunit A, domain 2"/>
    <property type="match status" value="1"/>
</dbReference>
<evidence type="ECO:0000256" key="7">
    <source>
        <dbReference type="ARBA" id="ARBA00035633"/>
    </source>
</evidence>
<evidence type="ECO:0000313" key="11">
    <source>
        <dbReference type="EMBL" id="ALN81621.1"/>
    </source>
</evidence>
<gene>
    <name evidence="11" type="primary">pabC</name>
    <name evidence="11" type="ORF">LA76x_3497</name>
</gene>
<organism evidence="11 12">
    <name type="scientific">Lysobacter antibioticus</name>
    <dbReference type="NCBI Taxonomy" id="84531"/>
    <lineage>
        <taxon>Bacteria</taxon>
        <taxon>Pseudomonadati</taxon>
        <taxon>Pseudomonadota</taxon>
        <taxon>Gammaproteobacteria</taxon>
        <taxon>Lysobacterales</taxon>
        <taxon>Lysobacteraceae</taxon>
        <taxon>Lysobacter</taxon>
    </lineage>
</organism>
<dbReference type="GO" id="GO:0005829">
    <property type="term" value="C:cytosol"/>
    <property type="evidence" value="ECO:0007669"/>
    <property type="project" value="TreeGrafter"/>
</dbReference>
<dbReference type="GO" id="GO:0030170">
    <property type="term" value="F:pyridoxal phosphate binding"/>
    <property type="evidence" value="ECO:0007669"/>
    <property type="project" value="InterPro"/>
</dbReference>
<dbReference type="CDD" id="cd01559">
    <property type="entry name" value="ADCL_like"/>
    <property type="match status" value="1"/>
</dbReference>
<proteinExistence type="inferred from homology"/>
<keyword evidence="6 11" id="KW-0456">Lyase</keyword>
<dbReference type="GO" id="GO:0008696">
    <property type="term" value="F:4-amino-4-deoxychorismate lyase activity"/>
    <property type="evidence" value="ECO:0007669"/>
    <property type="project" value="UniProtKB-UniRule"/>
</dbReference>
<dbReference type="NCBIfam" id="TIGR03461">
    <property type="entry name" value="pabC_Proteo"/>
    <property type="match status" value="1"/>
</dbReference>